<dbReference type="GO" id="GO:0046461">
    <property type="term" value="P:neutral lipid catabolic process"/>
    <property type="evidence" value="ECO:0007669"/>
    <property type="project" value="TreeGrafter"/>
</dbReference>
<feature type="chain" id="PRO_5043889143" description="triacylglycerol lipase" evidence="19">
    <location>
        <begin position="26"/>
        <end position="411"/>
    </location>
</feature>
<dbReference type="GO" id="GO:0032585">
    <property type="term" value="C:multivesicular body membrane"/>
    <property type="evidence" value="ECO:0007669"/>
    <property type="project" value="UniProtKB-SubCell"/>
</dbReference>
<evidence type="ECO:0000256" key="16">
    <source>
        <dbReference type="ARBA" id="ARBA00023180"/>
    </source>
</evidence>
<keyword evidence="7" id="KW-0812">Transmembrane</keyword>
<dbReference type="Pfam" id="PF01764">
    <property type="entry name" value="Lipase_3"/>
    <property type="match status" value="1"/>
</dbReference>
<keyword evidence="11" id="KW-0735">Signal-anchor</keyword>
<evidence type="ECO:0000256" key="3">
    <source>
        <dbReference type="ARBA" id="ARBA00004343"/>
    </source>
</evidence>
<evidence type="ECO:0000259" key="20">
    <source>
        <dbReference type="Pfam" id="PF01764"/>
    </source>
</evidence>
<evidence type="ECO:0000256" key="8">
    <source>
        <dbReference type="ARBA" id="ARBA00022753"/>
    </source>
</evidence>
<dbReference type="AlphaFoldDB" id="A0AAW0CEG1"/>
<organism evidence="21 22">
    <name type="scientific">Favolaschia claudopus</name>
    <dbReference type="NCBI Taxonomy" id="2862362"/>
    <lineage>
        <taxon>Eukaryota</taxon>
        <taxon>Fungi</taxon>
        <taxon>Dikarya</taxon>
        <taxon>Basidiomycota</taxon>
        <taxon>Agaricomycotina</taxon>
        <taxon>Agaricomycetes</taxon>
        <taxon>Agaricomycetidae</taxon>
        <taxon>Agaricales</taxon>
        <taxon>Marasmiineae</taxon>
        <taxon>Mycenaceae</taxon>
        <taxon>Favolaschia</taxon>
    </lineage>
</organism>
<evidence type="ECO:0000256" key="4">
    <source>
        <dbReference type="ARBA" id="ARBA00010701"/>
    </source>
</evidence>
<dbReference type="GO" id="GO:0004806">
    <property type="term" value="F:triacylglycerol lipase activity"/>
    <property type="evidence" value="ECO:0007669"/>
    <property type="project" value="UniProtKB-EC"/>
</dbReference>
<dbReference type="Proteomes" id="UP001362999">
    <property type="component" value="Unassembled WGS sequence"/>
</dbReference>
<dbReference type="GO" id="GO:0006660">
    <property type="term" value="P:phosphatidylserine catabolic process"/>
    <property type="evidence" value="ECO:0007669"/>
    <property type="project" value="TreeGrafter"/>
</dbReference>
<evidence type="ECO:0000256" key="17">
    <source>
        <dbReference type="ARBA" id="ARBA00024663"/>
    </source>
</evidence>
<evidence type="ECO:0000256" key="10">
    <source>
        <dbReference type="ARBA" id="ARBA00022963"/>
    </source>
</evidence>
<evidence type="ECO:0000313" key="22">
    <source>
        <dbReference type="Proteomes" id="UP001362999"/>
    </source>
</evidence>
<evidence type="ECO:0000256" key="5">
    <source>
        <dbReference type="ARBA" id="ARBA00011137"/>
    </source>
</evidence>
<dbReference type="Gene3D" id="3.40.50.1820">
    <property type="entry name" value="alpha/beta hydrolase"/>
    <property type="match status" value="1"/>
</dbReference>
<evidence type="ECO:0000256" key="2">
    <source>
        <dbReference type="ARBA" id="ARBA00004270"/>
    </source>
</evidence>
<keyword evidence="13" id="KW-0072">Autophagy</keyword>
<evidence type="ECO:0000256" key="14">
    <source>
        <dbReference type="ARBA" id="ARBA00023098"/>
    </source>
</evidence>
<dbReference type="SUPFAM" id="SSF53474">
    <property type="entry name" value="alpha/beta-Hydrolases"/>
    <property type="match status" value="1"/>
</dbReference>
<evidence type="ECO:0000256" key="19">
    <source>
        <dbReference type="SAM" id="SignalP"/>
    </source>
</evidence>
<name>A0AAW0CEG1_9AGAR</name>
<evidence type="ECO:0000256" key="15">
    <source>
        <dbReference type="ARBA" id="ARBA00023136"/>
    </source>
</evidence>
<comment type="subunit">
    <text evidence="5">Binds to both phosphatidylinositol (PI) and phosphatidylinositol 3,5-bisphosphate (PIP2).</text>
</comment>
<dbReference type="EMBL" id="JAWWNJ010000019">
    <property type="protein sequence ID" value="KAK7036135.1"/>
    <property type="molecule type" value="Genomic_DNA"/>
</dbReference>
<keyword evidence="9" id="KW-0378">Hydrolase</keyword>
<comment type="function">
    <text evidence="17">Lipase which is essential for lysis of subvacuolar cytoplasm to vacuole targeted bodies and intravacuolar autophagic bodies. Involved in the lysis of intravacuolar multivesicular body (MVB) vesicles. The intravacuolar membrane disintegration by ATG15 is critical to life span extension.</text>
</comment>
<keyword evidence="22" id="KW-1185">Reference proteome</keyword>
<evidence type="ECO:0000256" key="13">
    <source>
        <dbReference type="ARBA" id="ARBA00023006"/>
    </source>
</evidence>
<keyword evidence="19" id="KW-0732">Signal</keyword>
<keyword evidence="10" id="KW-0442">Lipid degradation</keyword>
<comment type="subcellular location">
    <subcellularLocation>
        <location evidence="3">Endosome</location>
        <location evidence="3">Multivesicular body membrane</location>
        <topology evidence="3">Single-pass type II membrane protein</topology>
    </subcellularLocation>
    <subcellularLocation>
        <location evidence="2">Prevacuolar compartment membrane</location>
        <topology evidence="2">Single-pass type II membrane protein</topology>
    </subcellularLocation>
</comment>
<dbReference type="CDD" id="cd00519">
    <property type="entry name" value="Lipase_3"/>
    <property type="match status" value="1"/>
</dbReference>
<evidence type="ECO:0000256" key="7">
    <source>
        <dbReference type="ARBA" id="ARBA00022692"/>
    </source>
</evidence>
<evidence type="ECO:0000256" key="18">
    <source>
        <dbReference type="ARBA" id="ARBA00029828"/>
    </source>
</evidence>
<feature type="domain" description="Fungal lipase-type" evidence="20">
    <location>
        <begin position="241"/>
        <end position="280"/>
    </location>
</feature>
<dbReference type="InterPro" id="IPR050805">
    <property type="entry name" value="ATG15_Lipase"/>
</dbReference>
<evidence type="ECO:0000256" key="9">
    <source>
        <dbReference type="ARBA" id="ARBA00022801"/>
    </source>
</evidence>
<evidence type="ECO:0000256" key="1">
    <source>
        <dbReference type="ARBA" id="ARBA00001024"/>
    </source>
</evidence>
<keyword evidence="15" id="KW-0472">Membrane</keyword>
<gene>
    <name evidence="21" type="ORF">R3P38DRAFT_2910729</name>
</gene>
<keyword evidence="14" id="KW-0443">Lipid metabolism</keyword>
<keyword evidence="8" id="KW-0967">Endosome</keyword>
<dbReference type="InterPro" id="IPR002921">
    <property type="entry name" value="Fungal_lipase-type"/>
</dbReference>
<dbReference type="EC" id="3.1.1.3" evidence="6"/>
<comment type="caution">
    <text evidence="21">The sequence shown here is derived from an EMBL/GenBank/DDBJ whole genome shotgun (WGS) entry which is preliminary data.</text>
</comment>
<protein>
    <recommendedName>
        <fullName evidence="6">triacylglycerol lipase</fullName>
        <ecNumber evidence="6">3.1.1.3</ecNumber>
    </recommendedName>
    <alternativeName>
        <fullName evidence="18">Autophagy-related protein 15</fullName>
    </alternativeName>
</protein>
<dbReference type="GO" id="GO:0004620">
    <property type="term" value="F:phospholipase activity"/>
    <property type="evidence" value="ECO:0007669"/>
    <property type="project" value="TreeGrafter"/>
</dbReference>
<feature type="signal peptide" evidence="19">
    <location>
        <begin position="1"/>
        <end position="25"/>
    </location>
</feature>
<reference evidence="21 22" key="1">
    <citation type="journal article" date="2024" name="J Genomics">
        <title>Draft genome sequencing and assembly of Favolaschia claudopus CIRM-BRFM 2984 isolated from oak limbs.</title>
        <authorList>
            <person name="Navarro D."/>
            <person name="Drula E."/>
            <person name="Chaduli D."/>
            <person name="Cazenave R."/>
            <person name="Ahrendt S."/>
            <person name="Wang J."/>
            <person name="Lipzen A."/>
            <person name="Daum C."/>
            <person name="Barry K."/>
            <person name="Grigoriev I.V."/>
            <person name="Favel A."/>
            <person name="Rosso M.N."/>
            <person name="Martin F."/>
        </authorList>
    </citation>
    <scope>NUCLEOTIDE SEQUENCE [LARGE SCALE GENOMIC DNA]</scope>
    <source>
        <strain evidence="21 22">CIRM-BRFM 2984</strain>
    </source>
</reference>
<proteinExistence type="inferred from homology"/>
<accession>A0AAW0CEG1</accession>
<evidence type="ECO:0000256" key="12">
    <source>
        <dbReference type="ARBA" id="ARBA00022989"/>
    </source>
</evidence>
<keyword evidence="16" id="KW-0325">Glycoprotein</keyword>
<dbReference type="PANTHER" id="PTHR47175">
    <property type="entry name" value="LIPASE ATG15-RELATED"/>
    <property type="match status" value="1"/>
</dbReference>
<dbReference type="GO" id="GO:0005775">
    <property type="term" value="C:vacuolar lumen"/>
    <property type="evidence" value="ECO:0007669"/>
    <property type="project" value="TreeGrafter"/>
</dbReference>
<dbReference type="GO" id="GO:0034496">
    <property type="term" value="P:multivesicular body membrane disassembly"/>
    <property type="evidence" value="ECO:0007669"/>
    <property type="project" value="TreeGrafter"/>
</dbReference>
<comment type="similarity">
    <text evidence="4">Belongs to the AB hydrolase superfamily. Lipase family.</text>
</comment>
<dbReference type="InterPro" id="IPR029058">
    <property type="entry name" value="AB_hydrolase_fold"/>
</dbReference>
<comment type="catalytic activity">
    <reaction evidence="1">
        <text>a triacylglycerol + H2O = a diacylglycerol + a fatty acid + H(+)</text>
        <dbReference type="Rhea" id="RHEA:12044"/>
        <dbReference type="ChEBI" id="CHEBI:15377"/>
        <dbReference type="ChEBI" id="CHEBI:15378"/>
        <dbReference type="ChEBI" id="CHEBI:17855"/>
        <dbReference type="ChEBI" id="CHEBI:18035"/>
        <dbReference type="ChEBI" id="CHEBI:28868"/>
        <dbReference type="EC" id="3.1.1.3"/>
    </reaction>
</comment>
<dbReference type="PANTHER" id="PTHR47175:SF2">
    <property type="entry name" value="LIPASE ATG15-RELATED"/>
    <property type="match status" value="1"/>
</dbReference>
<dbReference type="GO" id="GO:0034727">
    <property type="term" value="P:piecemeal microautophagy of the nucleus"/>
    <property type="evidence" value="ECO:0007669"/>
    <property type="project" value="TreeGrafter"/>
</dbReference>
<evidence type="ECO:0000313" key="21">
    <source>
        <dbReference type="EMBL" id="KAK7036135.1"/>
    </source>
</evidence>
<evidence type="ECO:0000256" key="11">
    <source>
        <dbReference type="ARBA" id="ARBA00022968"/>
    </source>
</evidence>
<sequence>MLTALPHAIRLILAIFLPANDPGSGELSNSATQSLRFQLRHEHAVAEGSLSVFSDVPLSFQAQYFEVPAKNIKTHRPPSAAAYADARLQSMRHARSPVMAWDVEEVSGPDVSKRKTILELATMTHDSYYADPEAGGKAWYPLHGWNASIPFGWEPDKDGFRGHIFASDDNSTVVISIKGTSAPWIAGGEGPTKKRDKMNDNLLFSCCCARVGPTWSTVCPCYAGGDKCDQGCLEESLTGDSLYYQIATNLYNDVAYMYPEANIWLTGHSLGGGLASLIGITFGAPVVAFEVPGDKLAASRLHLPSPPSIHHVTHVYHTGDPMAMGTCNGVFSVCSLGGFALETRCHLGQRILYDTVTQRGWSVDSRHHSVQYLIDNLFNEDWNPETGEEVPKVDEETDCVECYNWEFGDFK</sequence>
<keyword evidence="12" id="KW-1133">Transmembrane helix</keyword>
<evidence type="ECO:0000256" key="6">
    <source>
        <dbReference type="ARBA" id="ARBA00013279"/>
    </source>
</evidence>